<keyword evidence="2" id="KW-1185">Reference proteome</keyword>
<gene>
    <name evidence="1" type="ORF">MON41_15035</name>
</gene>
<sequence>MKRWTRAIHHADSTAAIMDLLAEQPLDNNHMVSTAWQKSPANSEIGHVLEAARDAGFIGQRNPDKCVPSPLFPPKLEALPGCKRRADEQRSTCLRRGTGRLL</sequence>
<dbReference type="Proteomes" id="UP001201985">
    <property type="component" value="Unassembled WGS sequence"/>
</dbReference>
<protein>
    <submittedName>
        <fullName evidence="1">Uncharacterized protein</fullName>
    </submittedName>
</protein>
<evidence type="ECO:0000313" key="2">
    <source>
        <dbReference type="Proteomes" id="UP001201985"/>
    </source>
</evidence>
<organism evidence="1 2">
    <name type="scientific">Teichococcus vastitatis</name>
    <dbReference type="NCBI Taxonomy" id="2307076"/>
    <lineage>
        <taxon>Bacteria</taxon>
        <taxon>Pseudomonadati</taxon>
        <taxon>Pseudomonadota</taxon>
        <taxon>Alphaproteobacteria</taxon>
        <taxon>Acetobacterales</taxon>
        <taxon>Roseomonadaceae</taxon>
        <taxon>Roseomonas</taxon>
    </lineage>
</organism>
<accession>A0ABS9W8U2</accession>
<reference evidence="1 2" key="1">
    <citation type="submission" date="2022-03" db="EMBL/GenBank/DDBJ databases">
        <title>Complete genome analysis of Roseomonas KG 17.1 : a prolific producer of plant growth promoters.</title>
        <authorList>
            <person name="Saadouli I."/>
            <person name="Najjari A."/>
            <person name="Mosbah A."/>
            <person name="Ouzari H.I."/>
        </authorList>
    </citation>
    <scope>NUCLEOTIDE SEQUENCE [LARGE SCALE GENOMIC DNA]</scope>
    <source>
        <strain evidence="1 2">KG17-1</strain>
    </source>
</reference>
<evidence type="ECO:0000313" key="1">
    <source>
        <dbReference type="EMBL" id="MCI0755034.1"/>
    </source>
</evidence>
<comment type="caution">
    <text evidence="1">The sequence shown here is derived from an EMBL/GenBank/DDBJ whole genome shotgun (WGS) entry which is preliminary data.</text>
</comment>
<dbReference type="EMBL" id="JALBUU010000028">
    <property type="protein sequence ID" value="MCI0755034.1"/>
    <property type="molecule type" value="Genomic_DNA"/>
</dbReference>
<name>A0ABS9W8U2_9PROT</name>
<dbReference type="RefSeq" id="WP_157986066.1">
    <property type="nucleotide sequence ID" value="NZ_JALBUU010000028.1"/>
</dbReference>
<proteinExistence type="predicted"/>